<feature type="compositionally biased region" description="Polar residues" evidence="1">
    <location>
        <begin position="35"/>
        <end position="44"/>
    </location>
</feature>
<protein>
    <submittedName>
        <fullName evidence="2">Uncharacterized protein</fullName>
    </submittedName>
</protein>
<gene>
    <name evidence="2" type="ORF">AVEN_30052_1</name>
</gene>
<evidence type="ECO:0000256" key="1">
    <source>
        <dbReference type="SAM" id="MobiDB-lite"/>
    </source>
</evidence>
<dbReference type="Proteomes" id="UP000499080">
    <property type="component" value="Unassembled WGS sequence"/>
</dbReference>
<sequence>MAGNRSLRYSTAQTLLSKSLFSQGLAIGFHGLGARTSTESQAETSDFKNRSRESRCESDSDSEFNLVSSYSSRVPDLRVLSRLTNSNLKAPLTMPSEAWPKG</sequence>
<keyword evidence="3" id="KW-1185">Reference proteome</keyword>
<dbReference type="AlphaFoldDB" id="A0A4Y2I6C4"/>
<dbReference type="EMBL" id="BGPR01002422">
    <property type="protein sequence ID" value="GBM73165.1"/>
    <property type="molecule type" value="Genomic_DNA"/>
</dbReference>
<accession>A0A4Y2I6C4</accession>
<feature type="region of interest" description="Disordered" evidence="1">
    <location>
        <begin position="32"/>
        <end position="58"/>
    </location>
</feature>
<evidence type="ECO:0000313" key="2">
    <source>
        <dbReference type="EMBL" id="GBM73165.1"/>
    </source>
</evidence>
<feature type="compositionally biased region" description="Basic and acidic residues" evidence="1">
    <location>
        <begin position="45"/>
        <end position="58"/>
    </location>
</feature>
<reference evidence="2 3" key="1">
    <citation type="journal article" date="2019" name="Sci. Rep.">
        <title>Orb-weaving spider Araneus ventricosus genome elucidates the spidroin gene catalogue.</title>
        <authorList>
            <person name="Kono N."/>
            <person name="Nakamura H."/>
            <person name="Ohtoshi R."/>
            <person name="Moran D.A.P."/>
            <person name="Shinohara A."/>
            <person name="Yoshida Y."/>
            <person name="Fujiwara M."/>
            <person name="Mori M."/>
            <person name="Tomita M."/>
            <person name="Arakawa K."/>
        </authorList>
    </citation>
    <scope>NUCLEOTIDE SEQUENCE [LARGE SCALE GENOMIC DNA]</scope>
</reference>
<name>A0A4Y2I6C4_ARAVE</name>
<comment type="caution">
    <text evidence="2">The sequence shown here is derived from an EMBL/GenBank/DDBJ whole genome shotgun (WGS) entry which is preliminary data.</text>
</comment>
<proteinExistence type="predicted"/>
<evidence type="ECO:0000313" key="3">
    <source>
        <dbReference type="Proteomes" id="UP000499080"/>
    </source>
</evidence>
<organism evidence="2 3">
    <name type="scientific">Araneus ventricosus</name>
    <name type="common">Orbweaver spider</name>
    <name type="synonym">Epeira ventricosa</name>
    <dbReference type="NCBI Taxonomy" id="182803"/>
    <lineage>
        <taxon>Eukaryota</taxon>
        <taxon>Metazoa</taxon>
        <taxon>Ecdysozoa</taxon>
        <taxon>Arthropoda</taxon>
        <taxon>Chelicerata</taxon>
        <taxon>Arachnida</taxon>
        <taxon>Araneae</taxon>
        <taxon>Araneomorphae</taxon>
        <taxon>Entelegynae</taxon>
        <taxon>Araneoidea</taxon>
        <taxon>Araneidae</taxon>
        <taxon>Araneus</taxon>
    </lineage>
</organism>